<reference evidence="1 2" key="1">
    <citation type="journal article" date="2019" name="Emerg. Microbes Infect.">
        <title>Comprehensive subspecies identification of 175 nontuberculous mycobacteria species based on 7547 genomic profiles.</title>
        <authorList>
            <person name="Matsumoto Y."/>
            <person name="Kinjo T."/>
            <person name="Motooka D."/>
            <person name="Nabeya D."/>
            <person name="Jung N."/>
            <person name="Uechi K."/>
            <person name="Horii T."/>
            <person name="Iida T."/>
            <person name="Fujita J."/>
            <person name="Nakamura S."/>
        </authorList>
    </citation>
    <scope>NUCLEOTIDE SEQUENCE [LARGE SCALE GENOMIC DNA]</scope>
    <source>
        <strain evidence="1 2">JCM 6391</strain>
    </source>
</reference>
<keyword evidence="2" id="KW-1185">Reference proteome</keyword>
<accession>A0A7I7JPC4</accession>
<gene>
    <name evidence="1" type="ORF">MNVM_22700</name>
</gene>
<sequence length="282" mass="30978">MSKNHYSDYDEDTTARCERALVTLLGDVGPWGNRIYLAGGLAPRYIVGSLPEGARPHVGTTDVDLVIGLTVDADSDETYRTLENNLRKSGFEPENSFRWKRQVDGVTILVEFMCDTDQVEPGRIFRPKQGLGTKLGAFNVRGAQLIAKDFTEHSLEADRLDDGGRSRVTVRVANILSYTVLKILAFQDRHENKDAYDLIYCLLNFGDGPEDAGRTAANSAIYGAAQVHEATHLLAQRFAAAENDGPHAYANFLAEGSDRDEPARLRQEAVAVVRAFLAAAGF</sequence>
<evidence type="ECO:0000313" key="2">
    <source>
        <dbReference type="Proteomes" id="UP000466997"/>
    </source>
</evidence>
<organism evidence="1 2">
    <name type="scientific">Mycobacterium novum</name>
    <dbReference type="NCBI Taxonomy" id="2492438"/>
    <lineage>
        <taxon>Bacteria</taxon>
        <taxon>Bacillati</taxon>
        <taxon>Actinomycetota</taxon>
        <taxon>Actinomycetes</taxon>
        <taxon>Mycobacteriales</taxon>
        <taxon>Mycobacteriaceae</taxon>
        <taxon>Mycobacterium</taxon>
    </lineage>
</organism>
<proteinExistence type="predicted"/>
<evidence type="ECO:0000313" key="1">
    <source>
        <dbReference type="EMBL" id="BBX13189.1"/>
    </source>
</evidence>
<dbReference type="EMBL" id="AP022562">
    <property type="protein sequence ID" value="BBX13189.1"/>
    <property type="molecule type" value="Genomic_DNA"/>
</dbReference>
<protein>
    <submittedName>
        <fullName evidence="1">Uncharacterized protein</fullName>
    </submittedName>
</protein>
<dbReference type="AlphaFoldDB" id="A0A7I7JPC4"/>
<name>A0A7I7JPC4_9MYCO</name>
<dbReference type="Proteomes" id="UP000466997">
    <property type="component" value="Chromosome"/>
</dbReference>
<dbReference type="KEGG" id="mnm:MNVM_22700"/>
<dbReference type="RefSeq" id="WP_193464946.1">
    <property type="nucleotide sequence ID" value="NZ_AP022562.1"/>
</dbReference>